<keyword evidence="3" id="KW-1185">Reference proteome</keyword>
<evidence type="ECO:0000256" key="1">
    <source>
        <dbReference type="SAM" id="SignalP"/>
    </source>
</evidence>
<sequence length="285" mass="30779">MKSKKLLAAALAAVLTLAGCGTTVLSAEETKELLTLSQKTMATVESMAAEMTMEMDMSMGEETAETTTVAKILTQQNPLRMQMNLSATLEDGTEAQNMQMYAEEEDGKLRTYVLAADTWYSQTMELGGLAQYNAEENVTLYLSNLADFSATATEKINDTEATKIEGTLKKDVLQKVLAESGMTETAAAMGVTEEQLAALTESVKSLPLTLWIDADGYVLKYEMNLTEVMQKIMDKAMEAAGSTDASSAVKVEKTSISMVCSQFNAVKEITIPEEAKSAESISANQ</sequence>
<feature type="signal peptide" evidence="1">
    <location>
        <begin position="1"/>
        <end position="26"/>
    </location>
</feature>
<evidence type="ECO:0000313" key="2">
    <source>
        <dbReference type="EMBL" id="GCB30675.1"/>
    </source>
</evidence>
<dbReference type="PROSITE" id="PS51257">
    <property type="entry name" value="PROKAR_LIPOPROTEIN"/>
    <property type="match status" value="1"/>
</dbReference>
<dbReference type="Proteomes" id="UP000287361">
    <property type="component" value="Unassembled WGS sequence"/>
</dbReference>
<gene>
    <name evidence="2" type="ORF">KGMB03357_23360</name>
</gene>
<feature type="chain" id="PRO_5019140438" description="Lipoprotein" evidence="1">
    <location>
        <begin position="27"/>
        <end position="285"/>
    </location>
</feature>
<keyword evidence="1" id="KW-0732">Signal</keyword>
<dbReference type="SUPFAM" id="SSF89392">
    <property type="entry name" value="Prokaryotic lipoproteins and lipoprotein localization factors"/>
    <property type="match status" value="1"/>
</dbReference>
<organism evidence="2 3">
    <name type="scientific">Anaerotignum faecicola</name>
    <dbReference type="NCBI Taxonomy" id="2358141"/>
    <lineage>
        <taxon>Bacteria</taxon>
        <taxon>Bacillati</taxon>
        <taxon>Bacillota</taxon>
        <taxon>Clostridia</taxon>
        <taxon>Lachnospirales</taxon>
        <taxon>Anaerotignaceae</taxon>
        <taxon>Anaerotignum</taxon>
    </lineage>
</organism>
<comment type="caution">
    <text evidence="2">The sequence shown here is derived from an EMBL/GenBank/DDBJ whole genome shotgun (WGS) entry which is preliminary data.</text>
</comment>
<dbReference type="OrthoDB" id="1852432at2"/>
<name>A0A401LGN3_9FIRM</name>
<accession>A0A401LGN3</accession>
<dbReference type="Pfam" id="PF20316">
    <property type="entry name" value="DUF6612"/>
    <property type="match status" value="1"/>
</dbReference>
<proteinExistence type="predicted"/>
<protein>
    <recommendedName>
        <fullName evidence="4">Lipoprotein</fullName>
    </recommendedName>
</protein>
<evidence type="ECO:0000313" key="3">
    <source>
        <dbReference type="Proteomes" id="UP000287361"/>
    </source>
</evidence>
<dbReference type="InterPro" id="IPR029046">
    <property type="entry name" value="LolA/LolB/LppX"/>
</dbReference>
<reference evidence="2 3" key="1">
    <citation type="submission" date="2018-10" db="EMBL/GenBank/DDBJ databases">
        <title>Draft Genome Sequence of Anaerotignum sp. KCTC 15736.</title>
        <authorList>
            <person name="Choi S.H."/>
            <person name="Kim J.S."/>
            <person name="Kang S.W."/>
            <person name="Lee J.S."/>
            <person name="Park S.H."/>
        </authorList>
    </citation>
    <scope>NUCLEOTIDE SEQUENCE [LARGE SCALE GENOMIC DNA]</scope>
    <source>
        <strain evidence="2 3">KCTC 15736</strain>
    </source>
</reference>
<dbReference type="AlphaFoldDB" id="A0A401LGN3"/>
<dbReference type="Gene3D" id="2.50.20.20">
    <property type="match status" value="1"/>
</dbReference>
<evidence type="ECO:0008006" key="4">
    <source>
        <dbReference type="Google" id="ProtNLM"/>
    </source>
</evidence>
<dbReference type="EMBL" id="BHVZ01000014">
    <property type="protein sequence ID" value="GCB30675.1"/>
    <property type="molecule type" value="Genomic_DNA"/>
</dbReference>
<dbReference type="InterPro" id="IPR046720">
    <property type="entry name" value="DUF6612"/>
</dbReference>